<dbReference type="CDD" id="cd00865">
    <property type="entry name" value="PEBP_bact_arch"/>
    <property type="match status" value="1"/>
</dbReference>
<sequence>MKVTSTGIANGYWEDRFGKFGTELSAEGTPLRSIPFKIEDAPEGTVSFAVVLDDVDAIPVCGFTWIHWALCDLTVTELPEDASRHDPSLIQGCTSFHSVASDESIEEASRYGGMAPPDKEHQYDLSVYALDCKLNLKPGFYLNELIHGLRGHVLSHTRLSAMYRAK</sequence>
<keyword evidence="2" id="KW-1185">Reference proteome</keyword>
<dbReference type="GO" id="GO:0004860">
    <property type="term" value="F:protein kinase inhibitor activity"/>
    <property type="evidence" value="ECO:0007669"/>
    <property type="project" value="UniProtKB-KW"/>
</dbReference>
<accession>A0ABS6ETP9</accession>
<evidence type="ECO:0000313" key="1">
    <source>
        <dbReference type="EMBL" id="MBU5491059.1"/>
    </source>
</evidence>
<dbReference type="RefSeq" id="WP_216470775.1">
    <property type="nucleotide sequence ID" value="NZ_JAHLQI010000006.1"/>
</dbReference>
<keyword evidence="1" id="KW-0649">Protein kinase inhibitor</keyword>
<comment type="caution">
    <text evidence="1">The sequence shown here is derived from an EMBL/GenBank/DDBJ whole genome shotgun (WGS) entry which is preliminary data.</text>
</comment>
<dbReference type="Proteomes" id="UP000783588">
    <property type="component" value="Unassembled WGS sequence"/>
</dbReference>
<gene>
    <name evidence="1" type="ORF">KQI75_10590</name>
</gene>
<dbReference type="NCBIfam" id="TIGR00481">
    <property type="entry name" value="YbhB/YbcL family Raf kinase inhibitor-like protein"/>
    <property type="match status" value="1"/>
</dbReference>
<dbReference type="InterPro" id="IPR008914">
    <property type="entry name" value="PEBP"/>
</dbReference>
<proteinExistence type="predicted"/>
<dbReference type="EMBL" id="JAHLQI010000006">
    <property type="protein sequence ID" value="MBU5491059.1"/>
    <property type="molecule type" value="Genomic_DNA"/>
</dbReference>
<name>A0ABS6ETP9_9FIRM</name>
<reference evidence="1 2" key="1">
    <citation type="submission" date="2021-06" db="EMBL/GenBank/DDBJ databases">
        <authorList>
            <person name="Sun Q."/>
            <person name="Li D."/>
        </authorList>
    </citation>
    <scope>NUCLEOTIDE SEQUENCE [LARGE SCALE GENOMIC DNA]</scope>
    <source>
        <strain evidence="1 2">MSJd-7</strain>
    </source>
</reference>
<organism evidence="1 2">
    <name type="scientific">Butyricicoccus intestinisimiae</name>
    <dbReference type="NCBI Taxonomy" id="2841509"/>
    <lineage>
        <taxon>Bacteria</taxon>
        <taxon>Bacillati</taxon>
        <taxon>Bacillota</taxon>
        <taxon>Clostridia</taxon>
        <taxon>Eubacteriales</taxon>
        <taxon>Butyricicoccaceae</taxon>
        <taxon>Butyricicoccus</taxon>
    </lineage>
</organism>
<dbReference type="InterPro" id="IPR005247">
    <property type="entry name" value="YbhB_YbcL/LppC-like"/>
</dbReference>
<evidence type="ECO:0000313" key="2">
    <source>
        <dbReference type="Proteomes" id="UP000783588"/>
    </source>
</evidence>
<protein>
    <submittedName>
        <fullName evidence="1">YbhB/YbcL family Raf kinase inhibitor-like protein</fullName>
    </submittedName>
</protein>
<dbReference type="Pfam" id="PF01161">
    <property type="entry name" value="PBP"/>
    <property type="match status" value="1"/>
</dbReference>